<reference evidence="2" key="1">
    <citation type="submission" date="2023-08" db="EMBL/GenBank/DDBJ databases">
        <authorList>
            <person name="Audoor S."/>
            <person name="Bilcke G."/>
        </authorList>
    </citation>
    <scope>NUCLEOTIDE SEQUENCE</scope>
</reference>
<proteinExistence type="predicted"/>
<accession>A0AAD2CTN0</accession>
<dbReference type="Proteomes" id="UP001295423">
    <property type="component" value="Unassembled WGS sequence"/>
</dbReference>
<feature type="signal peptide" evidence="1">
    <location>
        <begin position="1"/>
        <end position="28"/>
    </location>
</feature>
<keyword evidence="3" id="KW-1185">Reference proteome</keyword>
<feature type="chain" id="PRO_5041905613" evidence="1">
    <location>
        <begin position="29"/>
        <end position="274"/>
    </location>
</feature>
<name>A0AAD2CTN0_9STRA</name>
<evidence type="ECO:0000256" key="1">
    <source>
        <dbReference type="SAM" id="SignalP"/>
    </source>
</evidence>
<gene>
    <name evidence="2" type="ORF">CYCCA115_LOCUS4980</name>
</gene>
<comment type="caution">
    <text evidence="2">The sequence shown here is derived from an EMBL/GenBank/DDBJ whole genome shotgun (WGS) entry which is preliminary data.</text>
</comment>
<dbReference type="EMBL" id="CAKOGP040000533">
    <property type="protein sequence ID" value="CAJ1935964.1"/>
    <property type="molecule type" value="Genomic_DNA"/>
</dbReference>
<keyword evidence="1" id="KW-0732">Signal</keyword>
<evidence type="ECO:0000313" key="2">
    <source>
        <dbReference type="EMBL" id="CAJ1935964.1"/>
    </source>
</evidence>
<dbReference type="AlphaFoldDB" id="A0AAD2CTN0"/>
<sequence length="274" mass="31471">MMNKGLGTLFSKSIFLFLSASFARRCCAGVRTGPSCSRVGATADFGLSPILDRFDRDFRIKIHYAHEIDNEWSHKQLYVRDIFSDWSPPADTVDNEFVARVQAFRKQLTPMFHRRQVHSNLNPIQQNLLTTLRNHPKLVVLNSDKNLGPVLMERETYVCRCLIDHLLQPTYEHLSFEAATTFISSTQDSLIEFLTLYHGYLGDDNHKYLTRSLEAVRDPFSYFYVLAKVHKSPWKTRPIVSVSGSLLYGLGKWLDNNFNRSSANFQPTYPAPSN</sequence>
<evidence type="ECO:0000313" key="3">
    <source>
        <dbReference type="Proteomes" id="UP001295423"/>
    </source>
</evidence>
<protein>
    <submittedName>
        <fullName evidence="2">Uncharacterized protein</fullName>
    </submittedName>
</protein>
<organism evidence="2 3">
    <name type="scientific">Cylindrotheca closterium</name>
    <dbReference type="NCBI Taxonomy" id="2856"/>
    <lineage>
        <taxon>Eukaryota</taxon>
        <taxon>Sar</taxon>
        <taxon>Stramenopiles</taxon>
        <taxon>Ochrophyta</taxon>
        <taxon>Bacillariophyta</taxon>
        <taxon>Bacillariophyceae</taxon>
        <taxon>Bacillariophycidae</taxon>
        <taxon>Bacillariales</taxon>
        <taxon>Bacillariaceae</taxon>
        <taxon>Cylindrotheca</taxon>
    </lineage>
</organism>